<dbReference type="AlphaFoldDB" id="X1H0A0"/>
<comment type="caution">
    <text evidence="1">The sequence shown here is derived from an EMBL/GenBank/DDBJ whole genome shotgun (WGS) entry which is preliminary data.</text>
</comment>
<reference evidence="1" key="1">
    <citation type="journal article" date="2014" name="Front. Microbiol.">
        <title>High frequency of phylogenetically diverse reductive dehalogenase-homologous genes in deep subseafloor sedimentary metagenomes.</title>
        <authorList>
            <person name="Kawai M."/>
            <person name="Futagami T."/>
            <person name="Toyoda A."/>
            <person name="Takaki Y."/>
            <person name="Nishi S."/>
            <person name="Hori S."/>
            <person name="Arai W."/>
            <person name="Tsubouchi T."/>
            <person name="Morono Y."/>
            <person name="Uchiyama I."/>
            <person name="Ito T."/>
            <person name="Fujiyama A."/>
            <person name="Inagaki F."/>
            <person name="Takami H."/>
        </authorList>
    </citation>
    <scope>NUCLEOTIDE SEQUENCE</scope>
    <source>
        <strain evidence="1">Expedition CK06-06</strain>
    </source>
</reference>
<protein>
    <submittedName>
        <fullName evidence="1">Uncharacterized protein</fullName>
    </submittedName>
</protein>
<name>X1H0A0_9ZZZZ</name>
<proteinExistence type="predicted"/>
<accession>X1H0A0</accession>
<feature type="non-terminal residue" evidence="1">
    <location>
        <position position="170"/>
    </location>
</feature>
<gene>
    <name evidence="1" type="ORF">S03H2_46263</name>
</gene>
<evidence type="ECO:0000313" key="1">
    <source>
        <dbReference type="EMBL" id="GAH62852.1"/>
    </source>
</evidence>
<dbReference type="EMBL" id="BARU01029036">
    <property type="protein sequence ID" value="GAH62852.1"/>
    <property type="molecule type" value="Genomic_DNA"/>
</dbReference>
<organism evidence="1">
    <name type="scientific">marine sediment metagenome</name>
    <dbReference type="NCBI Taxonomy" id="412755"/>
    <lineage>
        <taxon>unclassified sequences</taxon>
        <taxon>metagenomes</taxon>
        <taxon>ecological metagenomes</taxon>
    </lineage>
</organism>
<sequence>MEHYEMRCLCDAFRDQGVLGNQAADTWWRPTPAAVFGELAADERAEIVYAEIWSPVTGVDDEALKKVVLVIDGEETGRYISLCGVRSAVMAPPKDRIFGSRLYSFGTPLDVTQAIQNPLFNTTPKVKQNVTVATLAGPASGVPPESPITVDYRIRLWGKVYKNSELPRFG</sequence>